<dbReference type="InterPro" id="IPR005149">
    <property type="entry name" value="Tscrpt_reg_PadR_N"/>
</dbReference>
<evidence type="ECO:0000313" key="3">
    <source>
        <dbReference type="Proteomes" id="UP000321750"/>
    </source>
</evidence>
<dbReference type="PANTHER" id="PTHR43252:SF7">
    <property type="entry name" value="TRANSCRIPTIONAL REGULATOR YQJI"/>
    <property type="match status" value="1"/>
</dbReference>
<protein>
    <submittedName>
        <fullName evidence="2">PadR family transcriptional regulator</fullName>
    </submittedName>
</protein>
<evidence type="ECO:0000259" key="1">
    <source>
        <dbReference type="Pfam" id="PF03551"/>
    </source>
</evidence>
<dbReference type="Gene3D" id="1.10.10.10">
    <property type="entry name" value="Winged helix-like DNA-binding domain superfamily/Winged helix DNA-binding domain"/>
    <property type="match status" value="1"/>
</dbReference>
<evidence type="ECO:0000313" key="2">
    <source>
        <dbReference type="EMBL" id="GEP08204.1"/>
    </source>
</evidence>
<gene>
    <name evidence="2" type="ORF">MGN01_00490</name>
</gene>
<dbReference type="Proteomes" id="UP000321750">
    <property type="component" value="Unassembled WGS sequence"/>
</dbReference>
<name>A0A512JE33_9HYPH</name>
<dbReference type="EMBL" id="BJZV01000001">
    <property type="protein sequence ID" value="GEP08204.1"/>
    <property type="molecule type" value="Genomic_DNA"/>
</dbReference>
<dbReference type="Pfam" id="PF03551">
    <property type="entry name" value="PadR"/>
    <property type="match status" value="1"/>
</dbReference>
<dbReference type="SUPFAM" id="SSF46785">
    <property type="entry name" value="Winged helix' DNA-binding domain"/>
    <property type="match status" value="1"/>
</dbReference>
<dbReference type="RefSeq" id="WP_147044563.1">
    <property type="nucleotide sequence ID" value="NZ_BJZV01000001.1"/>
</dbReference>
<reference evidence="2 3" key="1">
    <citation type="submission" date="2019-07" db="EMBL/GenBank/DDBJ databases">
        <title>Whole genome shotgun sequence of Methylobacterium gnaphalii NBRC 107716.</title>
        <authorList>
            <person name="Hosoyama A."/>
            <person name="Uohara A."/>
            <person name="Ohji S."/>
            <person name="Ichikawa N."/>
        </authorList>
    </citation>
    <scope>NUCLEOTIDE SEQUENCE [LARGE SCALE GENOMIC DNA]</scope>
    <source>
        <strain evidence="2 3">NBRC 107716</strain>
    </source>
</reference>
<sequence length="199" mass="22021">MFGRFHHRGHDLRDEWVFARNERGDEYGYSPFGRGGQHRGNARHGAPGRFFGHGDLRLVVLHLIGQQPRYGYEIIKAIEERVAGAYSPSPGTIYPTLTMLQDLGHVTVSDGEGAKKLHTITEEGRAYLDAHRPTLDALIARMDETGRRHGGSSAPQVVRAMENLRMALRMRLSRGALDEEQINAVAAAIDAAATAVERV</sequence>
<proteinExistence type="predicted"/>
<keyword evidence="3" id="KW-1185">Reference proteome</keyword>
<organism evidence="2 3">
    <name type="scientific">Methylobacterium gnaphalii</name>
    <dbReference type="NCBI Taxonomy" id="1010610"/>
    <lineage>
        <taxon>Bacteria</taxon>
        <taxon>Pseudomonadati</taxon>
        <taxon>Pseudomonadota</taxon>
        <taxon>Alphaproteobacteria</taxon>
        <taxon>Hyphomicrobiales</taxon>
        <taxon>Methylobacteriaceae</taxon>
        <taxon>Methylobacterium</taxon>
    </lineage>
</organism>
<feature type="domain" description="Transcription regulator PadR N-terminal" evidence="1">
    <location>
        <begin position="60"/>
        <end position="129"/>
    </location>
</feature>
<dbReference type="PANTHER" id="PTHR43252">
    <property type="entry name" value="TRANSCRIPTIONAL REGULATOR YQJI"/>
    <property type="match status" value="1"/>
</dbReference>
<dbReference type="OrthoDB" id="9814826at2"/>
<comment type="caution">
    <text evidence="2">The sequence shown here is derived from an EMBL/GenBank/DDBJ whole genome shotgun (WGS) entry which is preliminary data.</text>
</comment>
<dbReference type="InterPro" id="IPR036390">
    <property type="entry name" value="WH_DNA-bd_sf"/>
</dbReference>
<dbReference type="AlphaFoldDB" id="A0A512JE33"/>
<dbReference type="InterPro" id="IPR036388">
    <property type="entry name" value="WH-like_DNA-bd_sf"/>
</dbReference>
<accession>A0A512JE33</accession>